<reference evidence="13 14" key="1">
    <citation type="submission" date="2020-11" db="EMBL/GenBank/DDBJ databases">
        <title>Fusibacter basophilias sp. nov.</title>
        <authorList>
            <person name="Qiu D."/>
        </authorList>
    </citation>
    <scope>NUCLEOTIDE SEQUENCE [LARGE SCALE GENOMIC DNA]</scope>
    <source>
        <strain evidence="13 14">Q10-2</strain>
    </source>
</reference>
<evidence type="ECO:0000259" key="11">
    <source>
        <dbReference type="PROSITE" id="PS50111"/>
    </source>
</evidence>
<evidence type="ECO:0000256" key="6">
    <source>
        <dbReference type="ARBA" id="ARBA00023136"/>
    </source>
</evidence>
<dbReference type="Gene3D" id="1.10.287.950">
    <property type="entry name" value="Methyl-accepting chemotaxis protein"/>
    <property type="match status" value="1"/>
</dbReference>
<feature type="transmembrane region" description="Helical" evidence="10">
    <location>
        <begin position="279"/>
        <end position="300"/>
    </location>
</feature>
<keyword evidence="2" id="KW-1003">Cell membrane</keyword>
<dbReference type="SUPFAM" id="SSF58104">
    <property type="entry name" value="Methyl-accepting chemotaxis protein (MCP) signaling domain"/>
    <property type="match status" value="1"/>
</dbReference>
<evidence type="ECO:0000256" key="5">
    <source>
        <dbReference type="ARBA" id="ARBA00022989"/>
    </source>
</evidence>
<feature type="domain" description="Methyl-accepting transducer" evidence="11">
    <location>
        <begin position="381"/>
        <end position="638"/>
    </location>
</feature>
<dbReference type="InterPro" id="IPR003660">
    <property type="entry name" value="HAMP_dom"/>
</dbReference>
<keyword evidence="3" id="KW-0145">Chemotaxis</keyword>
<organism evidence="13 14">
    <name type="scientific">Fusibacter ferrireducens</name>
    <dbReference type="NCBI Taxonomy" id="2785058"/>
    <lineage>
        <taxon>Bacteria</taxon>
        <taxon>Bacillati</taxon>
        <taxon>Bacillota</taxon>
        <taxon>Clostridia</taxon>
        <taxon>Eubacteriales</taxon>
        <taxon>Eubacteriales Family XII. Incertae Sedis</taxon>
        <taxon>Fusibacter</taxon>
    </lineage>
</organism>
<dbReference type="InterPro" id="IPR004089">
    <property type="entry name" value="MCPsignal_dom"/>
</dbReference>
<dbReference type="PANTHER" id="PTHR32089:SF112">
    <property type="entry name" value="LYSOZYME-LIKE PROTEIN-RELATED"/>
    <property type="match status" value="1"/>
</dbReference>
<dbReference type="Gene3D" id="3.30.450.20">
    <property type="entry name" value="PAS domain"/>
    <property type="match status" value="2"/>
</dbReference>
<proteinExistence type="inferred from homology"/>
<evidence type="ECO:0000259" key="12">
    <source>
        <dbReference type="PROSITE" id="PS50885"/>
    </source>
</evidence>
<gene>
    <name evidence="13" type="ORF">ISU02_16105</name>
</gene>
<comment type="caution">
    <text evidence="13">The sequence shown here is derived from an EMBL/GenBank/DDBJ whole genome shotgun (WGS) entry which is preliminary data.</text>
</comment>
<keyword evidence="4 10" id="KW-0812">Transmembrane</keyword>
<evidence type="ECO:0000256" key="2">
    <source>
        <dbReference type="ARBA" id="ARBA00022475"/>
    </source>
</evidence>
<feature type="domain" description="HAMP" evidence="12">
    <location>
        <begin position="304"/>
        <end position="362"/>
    </location>
</feature>
<dbReference type="Pfam" id="PF00015">
    <property type="entry name" value="MCPsignal"/>
    <property type="match status" value="1"/>
</dbReference>
<evidence type="ECO:0000313" key="14">
    <source>
        <dbReference type="Proteomes" id="UP000614200"/>
    </source>
</evidence>
<dbReference type="RefSeq" id="WP_194702878.1">
    <property type="nucleotide sequence ID" value="NZ_JADKNH010000010.1"/>
</dbReference>
<dbReference type="SMART" id="SM00283">
    <property type="entry name" value="MA"/>
    <property type="match status" value="1"/>
</dbReference>
<dbReference type="InterPro" id="IPR033479">
    <property type="entry name" value="dCache_1"/>
</dbReference>
<evidence type="ECO:0000256" key="9">
    <source>
        <dbReference type="PROSITE-ProRule" id="PRU00284"/>
    </source>
</evidence>
<accession>A0ABR9ZXG1</accession>
<evidence type="ECO:0000256" key="7">
    <source>
        <dbReference type="ARBA" id="ARBA00023224"/>
    </source>
</evidence>
<protein>
    <submittedName>
        <fullName evidence="13">Methyl-accepting chemotaxis protein</fullName>
    </submittedName>
</protein>
<evidence type="ECO:0000256" key="8">
    <source>
        <dbReference type="ARBA" id="ARBA00029447"/>
    </source>
</evidence>
<feature type="transmembrane region" description="Helical" evidence="10">
    <location>
        <begin position="9"/>
        <end position="29"/>
    </location>
</feature>
<keyword evidence="6 10" id="KW-0472">Membrane</keyword>
<dbReference type="Proteomes" id="UP000614200">
    <property type="component" value="Unassembled WGS sequence"/>
</dbReference>
<dbReference type="PROSITE" id="PS50885">
    <property type="entry name" value="HAMP"/>
    <property type="match status" value="1"/>
</dbReference>
<comment type="similarity">
    <text evidence="8">Belongs to the methyl-accepting chemotaxis (MCP) protein family.</text>
</comment>
<name>A0ABR9ZXG1_9FIRM</name>
<keyword evidence="7 9" id="KW-0807">Transducer</keyword>
<evidence type="ECO:0000313" key="13">
    <source>
        <dbReference type="EMBL" id="MBF4694636.1"/>
    </source>
</evidence>
<sequence>MKLNLSKKIIFSAMLLVLVIVLGIGGIAITKSKNEVIAEVEKAMLEYAREGAAHLRTDMDLRLASLSEIARRDDVTSMNFTVQKNELKDDIERLGYSDMAIVSLNGEAHYILSNDVADLSERDYIKTAFAGTPTVSKVLVSKTDGSLVVVEAAPIISGGKTVGVLIGGRDGNTLSEFTDEIKFGESGYAFIVGSDSTFYAHPNIEYVTSQRNAFAEIDSNGALKPFGEALKKLGEAQYGMANYELEGSKRLTAMAKIPGTDWSLGIGTQRDTVLLGVDMLTKSLVLVGLLFIIIGIFASYRLGRSIATPIVTLSVLITEFSQYRLRIDENHRVHHLKKRTDEIGQIATALIEMQNNLVHLIGEVSASAQHVASSSEELSSTSQLSSDTANEVSKTIEEIALGATDQATETEKGAMNINDMGILLEKDFAHMHELNEAAKLVSQLKEEGTTAVNILLLKAEETREATLSIENIIRLTYESAAKINQASSMIANIAEQTNLLALNAAIEAARAGESGRGFAVVADEIRHLAEQSNAFTKDISVIIGQLTEMITQAVDTVQTVKDSVEAQNNNVNATKSKFEGISTAIEKMREVIVNLDNSSKNISVKKDEIIGIIDNLSAISEENAASTEQASASVEQQTASLAEIADACDALAHLAEDLQLSISKFSF</sequence>
<keyword evidence="5 10" id="KW-1133">Transmembrane helix</keyword>
<evidence type="ECO:0000256" key="4">
    <source>
        <dbReference type="ARBA" id="ARBA00022692"/>
    </source>
</evidence>
<dbReference type="EMBL" id="JADKNH010000010">
    <property type="protein sequence ID" value="MBF4694636.1"/>
    <property type="molecule type" value="Genomic_DNA"/>
</dbReference>
<evidence type="ECO:0000256" key="3">
    <source>
        <dbReference type="ARBA" id="ARBA00022500"/>
    </source>
</evidence>
<dbReference type="PANTHER" id="PTHR32089">
    <property type="entry name" value="METHYL-ACCEPTING CHEMOTAXIS PROTEIN MCPB"/>
    <property type="match status" value="1"/>
</dbReference>
<dbReference type="Pfam" id="PF02743">
    <property type="entry name" value="dCache_1"/>
    <property type="match status" value="1"/>
</dbReference>
<dbReference type="CDD" id="cd12912">
    <property type="entry name" value="PDC2_MCP_like"/>
    <property type="match status" value="1"/>
</dbReference>
<dbReference type="PROSITE" id="PS50111">
    <property type="entry name" value="CHEMOTAXIS_TRANSDUC_2"/>
    <property type="match status" value="1"/>
</dbReference>
<keyword evidence="14" id="KW-1185">Reference proteome</keyword>
<evidence type="ECO:0000256" key="10">
    <source>
        <dbReference type="SAM" id="Phobius"/>
    </source>
</evidence>
<evidence type="ECO:0000256" key="1">
    <source>
        <dbReference type="ARBA" id="ARBA00004651"/>
    </source>
</evidence>
<comment type="subcellular location">
    <subcellularLocation>
        <location evidence="1">Cell membrane</location>
        <topology evidence="1">Multi-pass membrane protein</topology>
    </subcellularLocation>
</comment>